<evidence type="ECO:0000256" key="2">
    <source>
        <dbReference type="ARBA" id="ARBA00012616"/>
    </source>
</evidence>
<dbReference type="Pfam" id="PF08669">
    <property type="entry name" value="GCV_T_C"/>
    <property type="match status" value="1"/>
</dbReference>
<evidence type="ECO:0000256" key="6">
    <source>
        <dbReference type="ARBA" id="ARBA00047665"/>
    </source>
</evidence>
<keyword evidence="4 9" id="KW-0808">Transferase</keyword>
<evidence type="ECO:0000256" key="1">
    <source>
        <dbReference type="ARBA" id="ARBA00008609"/>
    </source>
</evidence>
<name>A0A1J5TIT3_9ZZZZ</name>
<dbReference type="InterPro" id="IPR027266">
    <property type="entry name" value="TrmE/GcvT-like"/>
</dbReference>
<dbReference type="GO" id="GO:0004047">
    <property type="term" value="F:aminomethyltransferase activity"/>
    <property type="evidence" value="ECO:0007669"/>
    <property type="project" value="UniProtKB-EC"/>
</dbReference>
<keyword evidence="9" id="KW-0489">Methyltransferase</keyword>
<evidence type="ECO:0000256" key="5">
    <source>
        <dbReference type="ARBA" id="ARBA00031395"/>
    </source>
</evidence>
<feature type="domain" description="Aminomethyltransferase C-terminal" evidence="8">
    <location>
        <begin position="279"/>
        <end position="353"/>
    </location>
</feature>
<dbReference type="Pfam" id="PF01571">
    <property type="entry name" value="GCV_T"/>
    <property type="match status" value="1"/>
</dbReference>
<dbReference type="AlphaFoldDB" id="A0A1J5TIT3"/>
<dbReference type="NCBIfam" id="NF001567">
    <property type="entry name" value="PRK00389.1"/>
    <property type="match status" value="1"/>
</dbReference>
<dbReference type="InterPro" id="IPR029043">
    <property type="entry name" value="GcvT/YgfZ_C"/>
</dbReference>
<dbReference type="GO" id="GO:0008483">
    <property type="term" value="F:transaminase activity"/>
    <property type="evidence" value="ECO:0007669"/>
    <property type="project" value="UniProtKB-KW"/>
</dbReference>
<dbReference type="GO" id="GO:0005829">
    <property type="term" value="C:cytosol"/>
    <property type="evidence" value="ECO:0007669"/>
    <property type="project" value="TreeGrafter"/>
</dbReference>
<dbReference type="Gene3D" id="3.30.70.1400">
    <property type="entry name" value="Aminomethyltransferase beta-barrel domains"/>
    <property type="match status" value="1"/>
</dbReference>
<dbReference type="SUPFAM" id="SSF101790">
    <property type="entry name" value="Aminomethyltransferase beta-barrel domain"/>
    <property type="match status" value="1"/>
</dbReference>
<dbReference type="FunFam" id="4.10.1250.10:FF:000001">
    <property type="entry name" value="Aminomethyltransferase"/>
    <property type="match status" value="1"/>
</dbReference>
<dbReference type="InterPro" id="IPR006222">
    <property type="entry name" value="GCVT_N"/>
</dbReference>
<dbReference type="PIRSF" id="PIRSF006487">
    <property type="entry name" value="GcvT"/>
    <property type="match status" value="1"/>
</dbReference>
<dbReference type="Gene3D" id="4.10.1250.10">
    <property type="entry name" value="Aminomethyltransferase fragment"/>
    <property type="match status" value="1"/>
</dbReference>
<dbReference type="FunFam" id="3.30.70.1400:FF:000001">
    <property type="entry name" value="Aminomethyltransferase"/>
    <property type="match status" value="1"/>
</dbReference>
<comment type="caution">
    <text evidence="9">The sequence shown here is derived from an EMBL/GenBank/DDBJ whole genome shotgun (WGS) entry which is preliminary data.</text>
</comment>
<comment type="catalytic activity">
    <reaction evidence="6">
        <text>N(6)-[(R)-S(8)-aminomethyldihydrolipoyl]-L-lysyl-[protein] + (6S)-5,6,7,8-tetrahydrofolate = N(6)-[(R)-dihydrolipoyl]-L-lysyl-[protein] + (6R)-5,10-methylene-5,6,7,8-tetrahydrofolate + NH4(+)</text>
        <dbReference type="Rhea" id="RHEA:16945"/>
        <dbReference type="Rhea" id="RHEA-COMP:10475"/>
        <dbReference type="Rhea" id="RHEA-COMP:10492"/>
        <dbReference type="ChEBI" id="CHEBI:15636"/>
        <dbReference type="ChEBI" id="CHEBI:28938"/>
        <dbReference type="ChEBI" id="CHEBI:57453"/>
        <dbReference type="ChEBI" id="CHEBI:83100"/>
        <dbReference type="ChEBI" id="CHEBI:83143"/>
        <dbReference type="EC" id="2.1.2.10"/>
    </reaction>
</comment>
<feature type="domain" description="GCVT N-terminal" evidence="7">
    <location>
        <begin position="11"/>
        <end position="261"/>
    </location>
</feature>
<keyword evidence="3" id="KW-0032">Aminotransferase</keyword>
<comment type="similarity">
    <text evidence="1">Belongs to the GcvT family.</text>
</comment>
<evidence type="ECO:0000256" key="3">
    <source>
        <dbReference type="ARBA" id="ARBA00022576"/>
    </source>
</evidence>
<dbReference type="Gene3D" id="2.40.30.110">
    <property type="entry name" value="Aminomethyltransferase beta-barrel domains"/>
    <property type="match status" value="1"/>
</dbReference>
<dbReference type="GO" id="GO:0006546">
    <property type="term" value="P:glycine catabolic process"/>
    <property type="evidence" value="ECO:0007669"/>
    <property type="project" value="InterPro"/>
</dbReference>
<sequence>MTTLKQTPLNATHRAMGAKMVDFGGWDMPVNYGSQIDEHHQVRNDCGMFDVSHMRVVDMKGAGVRKFLRYLLANNVDKLTMPGKALYSAMLRPDGHVIDDLIVYFMTEEWFRIVVNAGTADKDIAWMKAQAAAHAPSLDIADHPELAMIAVQGPHAREKVWEALPGSQELSAGLVPFSAVEMGTMFIARTGYTGEDGFEIMLPAKAAPFFWKTLAEKGVKPIGLGARDTLRLEAGMNLYGQDMDETVGPLESGLGWTVDLKSERDFIGKAALLANPPGKKLVGLVLLDRGVLRGHQHVKTVHGDGEITSGSFSPTLEKSIALARVPNGVQVGDTVQVEIRDKLLNAKVVKYPFARNGKGLI</sequence>
<dbReference type="InterPro" id="IPR013977">
    <property type="entry name" value="GcvT_C"/>
</dbReference>
<gene>
    <name evidence="9" type="primary">gcvT_3</name>
    <name evidence="9" type="ORF">GALL_67910</name>
</gene>
<dbReference type="HAMAP" id="MF_00259">
    <property type="entry name" value="GcvT"/>
    <property type="match status" value="1"/>
</dbReference>
<protein>
    <recommendedName>
        <fullName evidence="2">aminomethyltransferase</fullName>
        <ecNumber evidence="2">2.1.2.10</ecNumber>
    </recommendedName>
    <alternativeName>
        <fullName evidence="5">Glycine cleavage system T protein</fullName>
    </alternativeName>
</protein>
<dbReference type="InterPro" id="IPR006223">
    <property type="entry name" value="GcvT"/>
</dbReference>
<evidence type="ECO:0000259" key="7">
    <source>
        <dbReference type="Pfam" id="PF01571"/>
    </source>
</evidence>
<dbReference type="PANTHER" id="PTHR43757">
    <property type="entry name" value="AMINOMETHYLTRANSFERASE"/>
    <property type="match status" value="1"/>
</dbReference>
<dbReference type="EC" id="2.1.2.10" evidence="2"/>
<dbReference type="InterPro" id="IPR028896">
    <property type="entry name" value="GcvT/YgfZ/DmdA"/>
</dbReference>
<reference evidence="9" key="1">
    <citation type="submission" date="2016-10" db="EMBL/GenBank/DDBJ databases">
        <title>Sequence of Gallionella enrichment culture.</title>
        <authorList>
            <person name="Poehlein A."/>
            <person name="Muehling M."/>
            <person name="Daniel R."/>
        </authorList>
    </citation>
    <scope>NUCLEOTIDE SEQUENCE</scope>
</reference>
<evidence type="ECO:0000259" key="8">
    <source>
        <dbReference type="Pfam" id="PF08669"/>
    </source>
</evidence>
<dbReference type="GO" id="GO:0005960">
    <property type="term" value="C:glycine cleavage complex"/>
    <property type="evidence" value="ECO:0007669"/>
    <property type="project" value="InterPro"/>
</dbReference>
<dbReference type="GO" id="GO:0008168">
    <property type="term" value="F:methyltransferase activity"/>
    <property type="evidence" value="ECO:0007669"/>
    <property type="project" value="UniProtKB-KW"/>
</dbReference>
<organism evidence="9">
    <name type="scientific">mine drainage metagenome</name>
    <dbReference type="NCBI Taxonomy" id="410659"/>
    <lineage>
        <taxon>unclassified sequences</taxon>
        <taxon>metagenomes</taxon>
        <taxon>ecological metagenomes</taxon>
    </lineage>
</organism>
<evidence type="ECO:0000313" key="9">
    <source>
        <dbReference type="EMBL" id="OIR11934.1"/>
    </source>
</evidence>
<dbReference type="InterPro" id="IPR022903">
    <property type="entry name" value="GcvT_bac"/>
</dbReference>
<dbReference type="EMBL" id="MLJW01000019">
    <property type="protein sequence ID" value="OIR11934.1"/>
    <property type="molecule type" value="Genomic_DNA"/>
</dbReference>
<evidence type="ECO:0000256" key="4">
    <source>
        <dbReference type="ARBA" id="ARBA00022679"/>
    </source>
</evidence>
<dbReference type="GO" id="GO:0032259">
    <property type="term" value="P:methylation"/>
    <property type="evidence" value="ECO:0007669"/>
    <property type="project" value="UniProtKB-KW"/>
</dbReference>
<dbReference type="SUPFAM" id="SSF103025">
    <property type="entry name" value="Folate-binding domain"/>
    <property type="match status" value="1"/>
</dbReference>
<dbReference type="PANTHER" id="PTHR43757:SF2">
    <property type="entry name" value="AMINOMETHYLTRANSFERASE, MITOCHONDRIAL"/>
    <property type="match status" value="1"/>
</dbReference>
<dbReference type="Gene3D" id="3.30.1360.120">
    <property type="entry name" value="Probable tRNA modification gtpase trme, domain 1"/>
    <property type="match status" value="1"/>
</dbReference>
<dbReference type="NCBIfam" id="TIGR00528">
    <property type="entry name" value="gcvT"/>
    <property type="match status" value="1"/>
</dbReference>
<accession>A0A1J5TIT3</accession>
<proteinExistence type="inferred from homology"/>